<keyword evidence="9" id="KW-1185">Reference proteome</keyword>
<name>A0A1Z5JK49_FISSO</name>
<dbReference type="OrthoDB" id="410267at2759"/>
<feature type="transmembrane region" description="Helical" evidence="6">
    <location>
        <begin position="176"/>
        <end position="197"/>
    </location>
</feature>
<feature type="transmembrane region" description="Helical" evidence="6">
    <location>
        <begin position="75"/>
        <end position="93"/>
    </location>
</feature>
<dbReference type="InterPro" id="IPR010658">
    <property type="entry name" value="Nodulin-like"/>
</dbReference>
<keyword evidence="3 6" id="KW-1133">Transmembrane helix</keyword>
<feature type="transmembrane region" description="Helical" evidence="6">
    <location>
        <begin position="508"/>
        <end position="530"/>
    </location>
</feature>
<dbReference type="InParanoid" id="A0A1Z5JK49"/>
<feature type="transmembrane region" description="Helical" evidence="6">
    <location>
        <begin position="105"/>
        <end position="132"/>
    </location>
</feature>
<keyword evidence="2 6" id="KW-0812">Transmembrane</keyword>
<feature type="transmembrane region" description="Helical" evidence="6">
    <location>
        <begin position="260"/>
        <end position="280"/>
    </location>
</feature>
<feature type="region of interest" description="Disordered" evidence="5">
    <location>
        <begin position="298"/>
        <end position="335"/>
    </location>
</feature>
<comment type="caution">
    <text evidence="8">The sequence shown here is derived from an EMBL/GenBank/DDBJ whole genome shotgun (WGS) entry which is preliminary data.</text>
</comment>
<feature type="transmembrane region" description="Helical" evidence="6">
    <location>
        <begin position="559"/>
        <end position="578"/>
    </location>
</feature>
<feature type="compositionally biased region" description="Basic and acidic residues" evidence="5">
    <location>
        <begin position="315"/>
        <end position="335"/>
    </location>
</feature>
<evidence type="ECO:0000259" key="7">
    <source>
        <dbReference type="Pfam" id="PF06813"/>
    </source>
</evidence>
<feature type="transmembrane region" description="Helical" evidence="6">
    <location>
        <begin position="45"/>
        <end position="63"/>
    </location>
</feature>
<dbReference type="PANTHER" id="PTHR21576">
    <property type="entry name" value="UNCHARACTERIZED NODULIN-LIKE PROTEIN"/>
    <property type="match status" value="1"/>
</dbReference>
<feature type="transmembrane region" description="Helical" evidence="6">
    <location>
        <begin position="12"/>
        <end position="33"/>
    </location>
</feature>
<protein>
    <recommendedName>
        <fullName evidence="7">Nodulin-like domain-containing protein</fullName>
    </recommendedName>
</protein>
<evidence type="ECO:0000313" key="8">
    <source>
        <dbReference type="EMBL" id="GAX14296.1"/>
    </source>
</evidence>
<evidence type="ECO:0000256" key="1">
    <source>
        <dbReference type="ARBA" id="ARBA00004141"/>
    </source>
</evidence>
<evidence type="ECO:0000256" key="5">
    <source>
        <dbReference type="SAM" id="MobiDB-lite"/>
    </source>
</evidence>
<gene>
    <name evidence="8" type="ORF">FisN_1Hh492</name>
</gene>
<proteinExistence type="predicted"/>
<feature type="transmembrane region" description="Helical" evidence="6">
    <location>
        <begin position="218"/>
        <end position="240"/>
    </location>
</feature>
<feature type="transmembrane region" description="Helical" evidence="6">
    <location>
        <begin position="475"/>
        <end position="496"/>
    </location>
</feature>
<comment type="subcellular location">
    <subcellularLocation>
        <location evidence="1">Membrane</location>
        <topology evidence="1">Multi-pass membrane protein</topology>
    </subcellularLocation>
</comment>
<evidence type="ECO:0000256" key="6">
    <source>
        <dbReference type="SAM" id="Phobius"/>
    </source>
</evidence>
<dbReference type="Gene3D" id="1.20.1250.20">
    <property type="entry name" value="MFS general substrate transporter like domains"/>
    <property type="match status" value="1"/>
</dbReference>
<keyword evidence="4 6" id="KW-0472">Membrane</keyword>
<organism evidence="8 9">
    <name type="scientific">Fistulifera solaris</name>
    <name type="common">Oleaginous diatom</name>
    <dbReference type="NCBI Taxonomy" id="1519565"/>
    <lineage>
        <taxon>Eukaryota</taxon>
        <taxon>Sar</taxon>
        <taxon>Stramenopiles</taxon>
        <taxon>Ochrophyta</taxon>
        <taxon>Bacillariophyta</taxon>
        <taxon>Bacillariophyceae</taxon>
        <taxon>Bacillariophycidae</taxon>
        <taxon>Naviculales</taxon>
        <taxon>Naviculaceae</taxon>
        <taxon>Fistulifera</taxon>
    </lineage>
</organism>
<evidence type="ECO:0000256" key="4">
    <source>
        <dbReference type="ARBA" id="ARBA00023136"/>
    </source>
</evidence>
<dbReference type="InterPro" id="IPR036259">
    <property type="entry name" value="MFS_trans_sf"/>
</dbReference>
<dbReference type="EMBL" id="BDSP01000078">
    <property type="protein sequence ID" value="GAX14296.1"/>
    <property type="molecule type" value="Genomic_DNA"/>
</dbReference>
<dbReference type="SUPFAM" id="SSF103473">
    <property type="entry name" value="MFS general substrate transporter"/>
    <property type="match status" value="1"/>
</dbReference>
<evidence type="ECO:0000313" key="9">
    <source>
        <dbReference type="Proteomes" id="UP000198406"/>
    </source>
</evidence>
<dbReference type="Pfam" id="PF06813">
    <property type="entry name" value="Nodulin-like"/>
    <property type="match status" value="1"/>
</dbReference>
<feature type="transmembrane region" description="Helical" evidence="6">
    <location>
        <begin position="144"/>
        <end position="164"/>
    </location>
</feature>
<dbReference type="Proteomes" id="UP000198406">
    <property type="component" value="Unassembled WGS sequence"/>
</dbReference>
<evidence type="ECO:0000256" key="2">
    <source>
        <dbReference type="ARBA" id="ARBA00022692"/>
    </source>
</evidence>
<feature type="transmembrane region" description="Helical" evidence="6">
    <location>
        <begin position="450"/>
        <end position="469"/>
    </location>
</feature>
<sequence length="590" mass="63538">MSTKERSNIPSVICALMASLTTGGTTYAFGFYGNTLKKTLDLTQGQIGAISTSFFCAGLFSWIPGLCADKLGTKFSIALGGCLGAASLLEFWAVSRQFVIIERQFLVPLLSVLSVMIFLSNAMVTGSVFKIIAATCGPGSKGSAVGIAKGYVGLGAAMYGGLFESLRQRNQSDLDFIPMAAFFAIVCAVLPAVTVLPTKQQVDSTSFEDNLTPLHFRILFCSLITMAILVAGSSLLSLFQEDADAYDGNDGSSDDLGPNYGMFFVLVTVWLAPIVALRYIPTSPTSDGVELTIIDEMDEEEHDEEGNFRPTTSRTDLKVSRETDAEDCQSHSEEHDTLLRAEDQVNLNTEITRKPILGEDMNLYQMLQTPTALLMLWTTTILVGSGTVETNNMGEMVEALGLAKSVGPASMTLFSVAQCASRVLTGVISESALQWNVRGFGIEKGIPRPMFLVFASILGFTAHLTLGFARNKLFFVLGAALSGGAFGMVWPMLVLVTGELFGTGNVGANYMFFDGFTSATGTLFLSQIVAQRVYDKHIDANSEDTTTCIGMVCFRQTHLIIAALIVSCMATSLATVYASRHVYNKRLHSP</sequence>
<feature type="domain" description="Nodulin-like" evidence="7">
    <location>
        <begin position="15"/>
        <end position="232"/>
    </location>
</feature>
<dbReference type="PANTHER" id="PTHR21576:SF158">
    <property type="entry name" value="RIBOSOMAL RNA-PROCESSING PROTEIN 12-LIKE CONSERVED DOMAIN-CONTAINING PROTEIN"/>
    <property type="match status" value="1"/>
</dbReference>
<evidence type="ECO:0000256" key="3">
    <source>
        <dbReference type="ARBA" id="ARBA00022989"/>
    </source>
</evidence>
<dbReference type="AlphaFoldDB" id="A0A1Z5JK49"/>
<accession>A0A1Z5JK49</accession>
<reference evidence="8 9" key="1">
    <citation type="journal article" date="2015" name="Plant Cell">
        <title>Oil accumulation by the oleaginous diatom Fistulifera solaris as revealed by the genome and transcriptome.</title>
        <authorList>
            <person name="Tanaka T."/>
            <person name="Maeda Y."/>
            <person name="Veluchamy A."/>
            <person name="Tanaka M."/>
            <person name="Abida H."/>
            <person name="Marechal E."/>
            <person name="Bowler C."/>
            <person name="Muto M."/>
            <person name="Sunaga Y."/>
            <person name="Tanaka M."/>
            <person name="Yoshino T."/>
            <person name="Taniguchi T."/>
            <person name="Fukuda Y."/>
            <person name="Nemoto M."/>
            <person name="Matsumoto M."/>
            <person name="Wong P.S."/>
            <person name="Aburatani S."/>
            <person name="Fujibuchi W."/>
        </authorList>
    </citation>
    <scope>NUCLEOTIDE SEQUENCE [LARGE SCALE GENOMIC DNA]</scope>
    <source>
        <strain evidence="8 9">JPCC DA0580</strain>
    </source>
</reference>
<dbReference type="GO" id="GO:0016020">
    <property type="term" value="C:membrane"/>
    <property type="evidence" value="ECO:0007669"/>
    <property type="project" value="UniProtKB-SubCell"/>
</dbReference>